<evidence type="ECO:0000313" key="4">
    <source>
        <dbReference type="Proteomes" id="UP000234752"/>
    </source>
</evidence>
<feature type="region of interest" description="Disordered" evidence="1">
    <location>
        <begin position="1"/>
        <end position="92"/>
    </location>
</feature>
<name>A0A2K9N8X9_9PROT</name>
<keyword evidence="2" id="KW-0812">Transmembrane</keyword>
<feature type="compositionally biased region" description="Acidic residues" evidence="1">
    <location>
        <begin position="246"/>
        <end position="258"/>
    </location>
</feature>
<proteinExistence type="predicted"/>
<dbReference type="RefSeq" id="WP_102111322.1">
    <property type="nucleotide sequence ID" value="NZ_BMGN01000003.1"/>
</dbReference>
<protein>
    <submittedName>
        <fullName evidence="3">Uncharacterized protein</fullName>
    </submittedName>
</protein>
<dbReference type="Gene3D" id="3.30.70.1070">
    <property type="entry name" value="Sporulation related repeat"/>
    <property type="match status" value="1"/>
</dbReference>
<dbReference type="OrthoDB" id="7338235at2"/>
<feature type="compositionally biased region" description="Low complexity" evidence="1">
    <location>
        <begin position="306"/>
        <end position="332"/>
    </location>
</feature>
<dbReference type="AlphaFoldDB" id="A0A2K9N8X9"/>
<sequence length="440" mass="46777">MTYYDDEDDNGQNPPPPAGRPAPRAEFRADPSFSPRAGYPQATPPQPHPQGEPNPMDEYVQPQRHAAPPPLTAQASAPPPPQTPGPETYVDPAAAGYRAPAQDPYADPQYQQAYQQGPAAQQAQEAYYQEYEQQHAGYYQAAAPRRRNLLNIGVIAGAVIVFGGIIFYAYNQGMRAGTESVAPILRADTAPTKIRPEQPGGMEVPHQDKLVYDRLNPANNAPPGEVERLLPPPEAPMERPRADAVEPPEEMPMAEEGEGAVSALREPPPDELARQAPMAPAPVPTYAPPVTAPAPPQQQPVPAPKPAQQQPQQLLPQQQQTPAPKPVTQALVAPPPATVAPKPAPAATAPAAVAPKPVTGGPAVRVQVAAVDSEAKAAAEWQRLQRKFGGELGGLSMRTVRVELPKGIFYRIQGGPVDEARAKQICAAMSAQGAGCSIVR</sequence>
<gene>
    <name evidence="3" type="ORF">C0V82_04685</name>
</gene>
<dbReference type="KEGG" id="ncb:C0V82_04685"/>
<dbReference type="Proteomes" id="UP000234752">
    <property type="component" value="Chromosome eg_1"/>
</dbReference>
<keyword evidence="4" id="KW-1185">Reference proteome</keyword>
<feature type="compositionally biased region" description="Pro residues" evidence="1">
    <location>
        <begin position="333"/>
        <end position="344"/>
    </location>
</feature>
<dbReference type="InterPro" id="IPR007730">
    <property type="entry name" value="SPOR-like_dom"/>
</dbReference>
<feature type="transmembrane region" description="Helical" evidence="2">
    <location>
        <begin position="149"/>
        <end position="170"/>
    </location>
</feature>
<feature type="compositionally biased region" description="Pro residues" evidence="1">
    <location>
        <begin position="279"/>
        <end position="305"/>
    </location>
</feature>
<evidence type="ECO:0000313" key="3">
    <source>
        <dbReference type="EMBL" id="AUN29598.1"/>
    </source>
</evidence>
<evidence type="ECO:0000256" key="2">
    <source>
        <dbReference type="SAM" id="Phobius"/>
    </source>
</evidence>
<feature type="compositionally biased region" description="Pro residues" evidence="1">
    <location>
        <begin position="67"/>
        <end position="84"/>
    </location>
</feature>
<organism evidence="3 4">
    <name type="scientific">Niveispirillum cyanobacteriorum</name>
    <dbReference type="NCBI Taxonomy" id="1612173"/>
    <lineage>
        <taxon>Bacteria</taxon>
        <taxon>Pseudomonadati</taxon>
        <taxon>Pseudomonadota</taxon>
        <taxon>Alphaproteobacteria</taxon>
        <taxon>Rhodospirillales</taxon>
        <taxon>Azospirillaceae</taxon>
        <taxon>Niveispirillum</taxon>
    </lineage>
</organism>
<reference evidence="3 4" key="1">
    <citation type="submission" date="2017-12" db="EMBL/GenBank/DDBJ databases">
        <title>Genomes of bacteria within cyanobacterial aggregates.</title>
        <authorList>
            <person name="Cai H."/>
        </authorList>
    </citation>
    <scope>NUCLEOTIDE SEQUENCE [LARGE SCALE GENOMIC DNA]</scope>
    <source>
        <strain evidence="3 4">TH16</strain>
    </source>
</reference>
<dbReference type="EMBL" id="CP025611">
    <property type="protein sequence ID" value="AUN29598.1"/>
    <property type="molecule type" value="Genomic_DNA"/>
</dbReference>
<dbReference type="PROSITE" id="PS51724">
    <property type="entry name" value="SPOR"/>
    <property type="match status" value="1"/>
</dbReference>
<evidence type="ECO:0000256" key="1">
    <source>
        <dbReference type="SAM" id="MobiDB-lite"/>
    </source>
</evidence>
<accession>A0A2K9N8X9</accession>
<dbReference type="Pfam" id="PF05036">
    <property type="entry name" value="SPOR"/>
    <property type="match status" value="1"/>
</dbReference>
<feature type="region of interest" description="Disordered" evidence="1">
    <location>
        <begin position="216"/>
        <end position="344"/>
    </location>
</feature>
<feature type="compositionally biased region" description="Acidic residues" evidence="1">
    <location>
        <begin position="1"/>
        <end position="10"/>
    </location>
</feature>
<feature type="compositionally biased region" description="Pro residues" evidence="1">
    <location>
        <begin position="42"/>
        <end position="52"/>
    </location>
</feature>
<keyword evidence="2" id="KW-1133">Transmembrane helix</keyword>
<keyword evidence="2" id="KW-0472">Membrane</keyword>
<dbReference type="InterPro" id="IPR036680">
    <property type="entry name" value="SPOR-like_sf"/>
</dbReference>
<dbReference type="GO" id="GO:0042834">
    <property type="term" value="F:peptidoglycan binding"/>
    <property type="evidence" value="ECO:0007669"/>
    <property type="project" value="InterPro"/>
</dbReference>